<keyword evidence="12 15" id="KW-0627">Porphyrin biosynthesis</keyword>
<feature type="domain" description="Radical SAM core" evidence="16">
    <location>
        <begin position="47"/>
        <end position="281"/>
    </location>
</feature>
<keyword evidence="10 15" id="KW-0408">Iron</keyword>
<comment type="cofactor">
    <cofactor evidence="15">
        <name>[4Fe-4S] cluster</name>
        <dbReference type="ChEBI" id="CHEBI:49883"/>
    </cofactor>
    <text evidence="15">Binds 1 [4Fe-4S] cluster. The cluster is coordinated with 3 cysteines and an exchangeable S-adenosyl-L-methionine.</text>
</comment>
<dbReference type="RefSeq" id="WP_211868933.1">
    <property type="nucleotide sequence ID" value="NZ_JAAEDI010000011.1"/>
</dbReference>
<reference evidence="18" key="1">
    <citation type="journal article" date="2021" name="Syst. Appl. Microbiol.">
        <title>Roseomonas hellenica sp. nov., isolated from roots of wild-growing Alkanna tinctoria.</title>
        <authorList>
            <person name="Rat A."/>
            <person name="Naranjo H.D."/>
            <person name="Lebbe L."/>
            <person name="Cnockaert M."/>
            <person name="Krigas N."/>
            <person name="Grigoriadou K."/>
            <person name="Maloupa E."/>
            <person name="Willems A."/>
        </authorList>
    </citation>
    <scope>NUCLEOTIDE SEQUENCE [LARGE SCALE GENOMIC DNA]</scope>
    <source>
        <strain evidence="18">LMG 31159</strain>
    </source>
</reference>
<comment type="catalytic activity">
    <reaction evidence="14 15">
        <text>coproporphyrinogen III + 2 S-adenosyl-L-methionine = protoporphyrinogen IX + 2 5'-deoxyadenosine + 2 L-methionine + 2 CO2</text>
        <dbReference type="Rhea" id="RHEA:15425"/>
        <dbReference type="ChEBI" id="CHEBI:16526"/>
        <dbReference type="ChEBI" id="CHEBI:17319"/>
        <dbReference type="ChEBI" id="CHEBI:57307"/>
        <dbReference type="ChEBI" id="CHEBI:57309"/>
        <dbReference type="ChEBI" id="CHEBI:57844"/>
        <dbReference type="ChEBI" id="CHEBI:59789"/>
        <dbReference type="EC" id="1.3.98.3"/>
    </reaction>
</comment>
<dbReference type="PANTHER" id="PTHR13932">
    <property type="entry name" value="COPROPORPHYRINIGEN III OXIDASE"/>
    <property type="match status" value="1"/>
</dbReference>
<evidence type="ECO:0000256" key="15">
    <source>
        <dbReference type="PIRNR" id="PIRNR000167"/>
    </source>
</evidence>
<dbReference type="InterPro" id="IPR058240">
    <property type="entry name" value="rSAM_sf"/>
</dbReference>
<evidence type="ECO:0000256" key="6">
    <source>
        <dbReference type="ARBA" id="ARBA00022490"/>
    </source>
</evidence>
<dbReference type="SFLD" id="SFLDG01065">
    <property type="entry name" value="anaerobic_coproporphyrinogen-I"/>
    <property type="match status" value="1"/>
</dbReference>
<sequence length="449" mass="46916">MTATDDLAPDILLRHAAQPLPRYTSYPTAPHFAPLDAATLSGWLARCGAEDALSLYLHVPFCHALCWYCGCHTAVTRSAPRIARYAEALLREAESVATLLPAHGGVTALHLGGGTPTALGGERLARLVGALRRLFPFRDDAEIAAELDPRNLDAATIEALASLGLTRASLGVQDISPAVQALIGRIQPAAQVAGAMRGLRAAGIGGINMDLIYGLPGQGVAEVAASARFAADSGADRVAVFGYAHVPWMKAHQKAIRSEDLPDAADRLRQAEAAAKVLTDAGYIAIGLDHFALPGDAMARAAAAGTLRRNFQGYTTDTAPFLLGFGASAIGRTPDGFTQNEADEGRWLAAIEAGCLPVARGRALSAEDRLRGGLIERAMCDGAITLDAVPPAVLADAAPRIEALLADGLLHQRDGQLALTEAGRPFLRHFAACFDAFLNPAAGRHSAAV</sequence>
<gene>
    <name evidence="17" type="primary">hemN</name>
    <name evidence="17" type="ORF">GXW78_11665</name>
</gene>
<evidence type="ECO:0000256" key="4">
    <source>
        <dbReference type="ARBA" id="ARBA00011245"/>
    </source>
</evidence>
<dbReference type="PROSITE" id="PS51918">
    <property type="entry name" value="RADICAL_SAM"/>
    <property type="match status" value="1"/>
</dbReference>
<organism evidence="17 18">
    <name type="scientific">Neoroseomonas terrae</name>
    <dbReference type="NCBI Taxonomy" id="424799"/>
    <lineage>
        <taxon>Bacteria</taxon>
        <taxon>Pseudomonadati</taxon>
        <taxon>Pseudomonadota</taxon>
        <taxon>Alphaproteobacteria</taxon>
        <taxon>Acetobacterales</taxon>
        <taxon>Acetobacteraceae</taxon>
        <taxon>Neoroseomonas</taxon>
    </lineage>
</organism>
<dbReference type="NCBIfam" id="TIGR00538">
    <property type="entry name" value="hemN"/>
    <property type="match status" value="1"/>
</dbReference>
<evidence type="ECO:0000256" key="8">
    <source>
        <dbReference type="ARBA" id="ARBA00022723"/>
    </source>
</evidence>
<name>A0ABS5EI41_9PROT</name>
<accession>A0ABS5EI41</accession>
<dbReference type="InterPro" id="IPR034505">
    <property type="entry name" value="Coproporphyrinogen-III_oxidase"/>
</dbReference>
<dbReference type="SMART" id="SM00729">
    <property type="entry name" value="Elp3"/>
    <property type="match status" value="1"/>
</dbReference>
<comment type="function">
    <text evidence="13">Involved in the heme biosynthesis. Catalyzes the anaerobic oxidative decarboxylation of propionate groups of rings A and B of coproporphyrinogen III to yield the vinyl groups in protoporphyrinogen IX.</text>
</comment>
<dbReference type="Gene3D" id="1.10.10.920">
    <property type="match status" value="1"/>
</dbReference>
<dbReference type="PIRSF" id="PIRSF000167">
    <property type="entry name" value="HemN"/>
    <property type="match status" value="1"/>
</dbReference>
<evidence type="ECO:0000256" key="14">
    <source>
        <dbReference type="ARBA" id="ARBA00048321"/>
    </source>
</evidence>
<dbReference type="InterPro" id="IPR006638">
    <property type="entry name" value="Elp3/MiaA/NifB-like_rSAM"/>
</dbReference>
<dbReference type="InterPro" id="IPR010723">
    <property type="entry name" value="HemN_C"/>
</dbReference>
<evidence type="ECO:0000256" key="2">
    <source>
        <dbReference type="ARBA" id="ARBA00004785"/>
    </source>
</evidence>
<dbReference type="GO" id="GO:0051989">
    <property type="term" value="F:coproporphyrinogen dehydrogenase activity"/>
    <property type="evidence" value="ECO:0007669"/>
    <property type="project" value="UniProtKB-EC"/>
</dbReference>
<keyword evidence="11 15" id="KW-0411">Iron-sulfur</keyword>
<evidence type="ECO:0000256" key="7">
    <source>
        <dbReference type="ARBA" id="ARBA00022691"/>
    </source>
</evidence>
<keyword evidence="6 15" id="KW-0963">Cytoplasm</keyword>
<keyword evidence="18" id="KW-1185">Reference proteome</keyword>
<dbReference type="Pfam" id="PF04055">
    <property type="entry name" value="Radical_SAM"/>
    <property type="match status" value="1"/>
</dbReference>
<dbReference type="Pfam" id="PF06969">
    <property type="entry name" value="HemN_C"/>
    <property type="match status" value="1"/>
</dbReference>
<keyword evidence="5 15" id="KW-0004">4Fe-4S</keyword>
<evidence type="ECO:0000256" key="9">
    <source>
        <dbReference type="ARBA" id="ARBA00023002"/>
    </source>
</evidence>
<dbReference type="EC" id="1.3.98.3" evidence="15"/>
<evidence type="ECO:0000256" key="10">
    <source>
        <dbReference type="ARBA" id="ARBA00023004"/>
    </source>
</evidence>
<evidence type="ECO:0000259" key="16">
    <source>
        <dbReference type="PROSITE" id="PS51918"/>
    </source>
</evidence>
<dbReference type="InterPro" id="IPR004558">
    <property type="entry name" value="Coprogen_oxidase_HemN"/>
</dbReference>
<comment type="similarity">
    <text evidence="3 15">Belongs to the anaerobic coproporphyrinogen-III oxidase family.</text>
</comment>
<dbReference type="Gene3D" id="3.80.30.20">
    <property type="entry name" value="tm_1862 like domain"/>
    <property type="match status" value="1"/>
</dbReference>
<keyword evidence="9 15" id="KW-0560">Oxidoreductase</keyword>
<protein>
    <recommendedName>
        <fullName evidence="15">Coproporphyrinogen-III oxidase</fullName>
        <ecNumber evidence="15">1.3.98.3</ecNumber>
    </recommendedName>
</protein>
<dbReference type="SUPFAM" id="SSF102114">
    <property type="entry name" value="Radical SAM enzymes"/>
    <property type="match status" value="1"/>
</dbReference>
<evidence type="ECO:0000256" key="1">
    <source>
        <dbReference type="ARBA" id="ARBA00004496"/>
    </source>
</evidence>
<evidence type="ECO:0000256" key="5">
    <source>
        <dbReference type="ARBA" id="ARBA00022485"/>
    </source>
</evidence>
<comment type="pathway">
    <text evidence="2 15">Porphyrin-containing compound metabolism; protoporphyrin-IX biosynthesis; protoporphyrinogen-IX from coproporphyrinogen-III (AdoMet route): step 1/1.</text>
</comment>
<proteinExistence type="inferred from homology"/>
<dbReference type="SFLD" id="SFLDS00029">
    <property type="entry name" value="Radical_SAM"/>
    <property type="match status" value="1"/>
</dbReference>
<evidence type="ECO:0000313" key="17">
    <source>
        <dbReference type="EMBL" id="MBR0650322.1"/>
    </source>
</evidence>
<evidence type="ECO:0000256" key="3">
    <source>
        <dbReference type="ARBA" id="ARBA00005493"/>
    </source>
</evidence>
<dbReference type="InterPro" id="IPR007197">
    <property type="entry name" value="rSAM"/>
</dbReference>
<evidence type="ECO:0000256" key="12">
    <source>
        <dbReference type="ARBA" id="ARBA00023244"/>
    </source>
</evidence>
<dbReference type="EMBL" id="JAAEDI010000011">
    <property type="protein sequence ID" value="MBR0650322.1"/>
    <property type="molecule type" value="Genomic_DNA"/>
</dbReference>
<dbReference type="PANTHER" id="PTHR13932:SF6">
    <property type="entry name" value="OXYGEN-INDEPENDENT COPROPORPHYRINOGEN III OXIDASE"/>
    <property type="match status" value="1"/>
</dbReference>
<dbReference type="Proteomes" id="UP000698752">
    <property type="component" value="Unassembled WGS sequence"/>
</dbReference>
<dbReference type="InterPro" id="IPR023404">
    <property type="entry name" value="rSAM_horseshoe"/>
</dbReference>
<keyword evidence="8 15" id="KW-0479">Metal-binding</keyword>
<comment type="subunit">
    <text evidence="4">Monomer.</text>
</comment>
<comment type="subcellular location">
    <subcellularLocation>
        <location evidence="1 15">Cytoplasm</location>
    </subcellularLocation>
</comment>
<keyword evidence="7 15" id="KW-0949">S-adenosyl-L-methionine</keyword>
<comment type="caution">
    <text evidence="17">The sequence shown here is derived from an EMBL/GenBank/DDBJ whole genome shotgun (WGS) entry which is preliminary data.</text>
</comment>
<evidence type="ECO:0000256" key="13">
    <source>
        <dbReference type="ARBA" id="ARBA00024295"/>
    </source>
</evidence>
<evidence type="ECO:0000256" key="11">
    <source>
        <dbReference type="ARBA" id="ARBA00023014"/>
    </source>
</evidence>
<dbReference type="CDD" id="cd01335">
    <property type="entry name" value="Radical_SAM"/>
    <property type="match status" value="1"/>
</dbReference>
<evidence type="ECO:0000313" key="18">
    <source>
        <dbReference type="Proteomes" id="UP000698752"/>
    </source>
</evidence>